<name>A0AC58RNV8_TOBAC</name>
<dbReference type="Proteomes" id="UP000790787">
    <property type="component" value="Chromosome 7"/>
</dbReference>
<proteinExistence type="predicted"/>
<keyword evidence="1" id="KW-1185">Reference proteome</keyword>
<sequence>MDIEKEAEPCIFWKLGRGNISFWWDNWTSLGPLATLVQATRTSKNTKVKEFIHEGNWKYDNLLACLPASVANSVVKVEINEKNVDFPYWLPENNGTFTCKSAWQTMRRKRGGTLTCIAAQHTRRKHCPIYSVIAKLLDRKKWSSLCVTPVYSDCDLLGNMVEHMCSKFPNLQLPQLWIDKCQYVEKLQLSIHSQAVRWSKPDRGWVKLNVDGCSKGNPGLAGGGGIIRDHHGNMMKAFAEFYGPCSNNLAEAKALLHGVKLCSNSGFLKVHVESDSMFTVNMINKRMLPSWQIKHIIEQIWEVTSTGDFKFTHTFREGNTVADQLANLGVNSQNCAIFNEVVLLPTKVRASMKLDQDGLPNF</sequence>
<organism evidence="1 2">
    <name type="scientific">Nicotiana tabacum</name>
    <name type="common">Common tobacco</name>
    <dbReference type="NCBI Taxonomy" id="4097"/>
    <lineage>
        <taxon>Eukaryota</taxon>
        <taxon>Viridiplantae</taxon>
        <taxon>Streptophyta</taxon>
        <taxon>Embryophyta</taxon>
        <taxon>Tracheophyta</taxon>
        <taxon>Spermatophyta</taxon>
        <taxon>Magnoliopsida</taxon>
        <taxon>eudicotyledons</taxon>
        <taxon>Gunneridae</taxon>
        <taxon>Pentapetalae</taxon>
        <taxon>asterids</taxon>
        <taxon>lamiids</taxon>
        <taxon>Solanales</taxon>
        <taxon>Solanaceae</taxon>
        <taxon>Nicotianoideae</taxon>
        <taxon>Nicotianeae</taxon>
        <taxon>Nicotiana</taxon>
    </lineage>
</organism>
<dbReference type="RefSeq" id="XP_075074396.1">
    <property type="nucleotide sequence ID" value="XM_075218295.1"/>
</dbReference>
<accession>A0AC58RNV8</accession>
<evidence type="ECO:0000313" key="1">
    <source>
        <dbReference type="Proteomes" id="UP000790787"/>
    </source>
</evidence>
<evidence type="ECO:0000313" key="2">
    <source>
        <dbReference type="RefSeq" id="XP_075074396.1"/>
    </source>
</evidence>
<gene>
    <name evidence="2" type="primary">LOC142161999</name>
</gene>
<reference evidence="2" key="2">
    <citation type="submission" date="2025-08" db="UniProtKB">
        <authorList>
            <consortium name="RefSeq"/>
        </authorList>
    </citation>
    <scope>IDENTIFICATION</scope>
    <source>
        <tissue evidence="2">Leaf</tissue>
    </source>
</reference>
<reference evidence="1" key="1">
    <citation type="journal article" date="2014" name="Nat. Commun.">
        <title>The tobacco genome sequence and its comparison with those of tomato and potato.</title>
        <authorList>
            <person name="Sierro N."/>
            <person name="Battey J.N."/>
            <person name="Ouadi S."/>
            <person name="Bakaher N."/>
            <person name="Bovet L."/>
            <person name="Willig A."/>
            <person name="Goepfert S."/>
            <person name="Peitsch M.C."/>
            <person name="Ivanov N.V."/>
        </authorList>
    </citation>
    <scope>NUCLEOTIDE SEQUENCE [LARGE SCALE GENOMIC DNA]</scope>
</reference>
<protein>
    <submittedName>
        <fullName evidence="2">Uncharacterized protein LOC142161999</fullName>
    </submittedName>
</protein>